<organism evidence="1 2">
    <name type="scientific">Pseudolycoriella hygida</name>
    <dbReference type="NCBI Taxonomy" id="35572"/>
    <lineage>
        <taxon>Eukaryota</taxon>
        <taxon>Metazoa</taxon>
        <taxon>Ecdysozoa</taxon>
        <taxon>Arthropoda</taxon>
        <taxon>Hexapoda</taxon>
        <taxon>Insecta</taxon>
        <taxon>Pterygota</taxon>
        <taxon>Neoptera</taxon>
        <taxon>Endopterygota</taxon>
        <taxon>Diptera</taxon>
        <taxon>Nematocera</taxon>
        <taxon>Sciaroidea</taxon>
        <taxon>Sciaridae</taxon>
        <taxon>Pseudolycoriella</taxon>
    </lineage>
</organism>
<proteinExistence type="predicted"/>
<protein>
    <submittedName>
        <fullName evidence="1">Uncharacterized protein</fullName>
    </submittedName>
</protein>
<reference evidence="1" key="1">
    <citation type="submission" date="2022-07" db="EMBL/GenBank/DDBJ databases">
        <authorList>
            <person name="Trinca V."/>
            <person name="Uliana J.V.C."/>
            <person name="Torres T.T."/>
            <person name="Ward R.J."/>
            <person name="Monesi N."/>
        </authorList>
    </citation>
    <scope>NUCLEOTIDE SEQUENCE</scope>
    <source>
        <strain evidence="1">HSMRA1968</strain>
        <tissue evidence="1">Whole embryos</tissue>
    </source>
</reference>
<keyword evidence="2" id="KW-1185">Reference proteome</keyword>
<comment type="caution">
    <text evidence="1">The sequence shown here is derived from an EMBL/GenBank/DDBJ whole genome shotgun (WGS) entry which is preliminary data.</text>
</comment>
<dbReference type="AlphaFoldDB" id="A0A9Q0NB04"/>
<name>A0A9Q0NB04_9DIPT</name>
<dbReference type="Proteomes" id="UP001151699">
    <property type="component" value="Chromosome A"/>
</dbReference>
<gene>
    <name evidence="1" type="ORF">Bhyg_01830</name>
</gene>
<accession>A0A9Q0NB04</accession>
<feature type="non-terminal residue" evidence="1">
    <location>
        <position position="43"/>
    </location>
</feature>
<evidence type="ECO:0000313" key="1">
    <source>
        <dbReference type="EMBL" id="KAJ6646617.1"/>
    </source>
</evidence>
<dbReference type="EMBL" id="WJQU01000001">
    <property type="protein sequence ID" value="KAJ6646617.1"/>
    <property type="molecule type" value="Genomic_DNA"/>
</dbReference>
<evidence type="ECO:0000313" key="2">
    <source>
        <dbReference type="Proteomes" id="UP001151699"/>
    </source>
</evidence>
<sequence length="43" mass="5328">MFWVEYEYEMNGQLSNINTFRVTELYEISAKNVESFCYCYILW</sequence>